<sequence>MRLRHQSVDVQMIYLTVAPLIRLILTLVLSTSQKIGECCPRMETNLFLVSITRRPLSVARW</sequence>
<keyword evidence="3" id="KW-1185">Reference proteome</keyword>
<gene>
    <name evidence="2" type="primary">ga12243</name>
    <name evidence="2" type="ORF">PR202_ga12243</name>
</gene>
<organism evidence="2 3">
    <name type="scientific">Eleusine coracana subsp. coracana</name>
    <dbReference type="NCBI Taxonomy" id="191504"/>
    <lineage>
        <taxon>Eukaryota</taxon>
        <taxon>Viridiplantae</taxon>
        <taxon>Streptophyta</taxon>
        <taxon>Embryophyta</taxon>
        <taxon>Tracheophyta</taxon>
        <taxon>Spermatophyta</taxon>
        <taxon>Magnoliopsida</taxon>
        <taxon>Liliopsida</taxon>
        <taxon>Poales</taxon>
        <taxon>Poaceae</taxon>
        <taxon>PACMAD clade</taxon>
        <taxon>Chloridoideae</taxon>
        <taxon>Cynodonteae</taxon>
        <taxon>Eleusininae</taxon>
        <taxon>Eleusine</taxon>
    </lineage>
</organism>
<feature type="transmembrane region" description="Helical" evidence="1">
    <location>
        <begin position="12"/>
        <end position="32"/>
    </location>
</feature>
<proteinExistence type="predicted"/>
<name>A0AAV5CBK3_ELECO</name>
<accession>A0AAV5CBK3</accession>
<reference evidence="2" key="1">
    <citation type="journal article" date="2018" name="DNA Res.">
        <title>Multiple hybrid de novo genome assembly of finger millet, an orphan allotetraploid crop.</title>
        <authorList>
            <person name="Hatakeyama M."/>
            <person name="Aluri S."/>
            <person name="Balachadran M.T."/>
            <person name="Sivarajan S.R."/>
            <person name="Patrignani A."/>
            <person name="Gruter S."/>
            <person name="Poveda L."/>
            <person name="Shimizu-Inatsugi R."/>
            <person name="Baeten J."/>
            <person name="Francoijs K.J."/>
            <person name="Nataraja K.N."/>
            <person name="Reddy Y.A.N."/>
            <person name="Phadnis S."/>
            <person name="Ravikumar R.L."/>
            <person name="Schlapbach R."/>
            <person name="Sreeman S.M."/>
            <person name="Shimizu K.K."/>
        </authorList>
    </citation>
    <scope>NUCLEOTIDE SEQUENCE</scope>
</reference>
<evidence type="ECO:0000313" key="2">
    <source>
        <dbReference type="EMBL" id="GJM95500.1"/>
    </source>
</evidence>
<protein>
    <submittedName>
        <fullName evidence="2">Uncharacterized protein</fullName>
    </submittedName>
</protein>
<keyword evidence="1" id="KW-1133">Transmembrane helix</keyword>
<dbReference type="EMBL" id="BQKI01000005">
    <property type="protein sequence ID" value="GJM95500.1"/>
    <property type="molecule type" value="Genomic_DNA"/>
</dbReference>
<dbReference type="Proteomes" id="UP001054889">
    <property type="component" value="Unassembled WGS sequence"/>
</dbReference>
<evidence type="ECO:0000313" key="3">
    <source>
        <dbReference type="Proteomes" id="UP001054889"/>
    </source>
</evidence>
<dbReference type="AlphaFoldDB" id="A0AAV5CBK3"/>
<keyword evidence="1" id="KW-0812">Transmembrane</keyword>
<keyword evidence="1" id="KW-0472">Membrane</keyword>
<reference evidence="2" key="2">
    <citation type="submission" date="2021-12" db="EMBL/GenBank/DDBJ databases">
        <title>Resequencing data analysis of finger millet.</title>
        <authorList>
            <person name="Hatakeyama M."/>
            <person name="Aluri S."/>
            <person name="Balachadran M.T."/>
            <person name="Sivarajan S.R."/>
            <person name="Poveda L."/>
            <person name="Shimizu-Inatsugi R."/>
            <person name="Schlapbach R."/>
            <person name="Sreeman S.M."/>
            <person name="Shimizu K.K."/>
        </authorList>
    </citation>
    <scope>NUCLEOTIDE SEQUENCE</scope>
</reference>
<comment type="caution">
    <text evidence="2">The sequence shown here is derived from an EMBL/GenBank/DDBJ whole genome shotgun (WGS) entry which is preliminary data.</text>
</comment>
<evidence type="ECO:0000256" key="1">
    <source>
        <dbReference type="SAM" id="Phobius"/>
    </source>
</evidence>